<keyword evidence="1 2" id="KW-0732">Signal</keyword>
<keyword evidence="4" id="KW-1185">Reference proteome</keyword>
<dbReference type="NCBIfam" id="TIGR01409">
    <property type="entry name" value="TAT_signal_seq"/>
    <property type="match status" value="1"/>
</dbReference>
<dbReference type="AlphaFoldDB" id="A0A3S0WQK8"/>
<comment type="caution">
    <text evidence="3">The sequence shown here is derived from an EMBL/GenBank/DDBJ whole genome shotgun (WGS) entry which is preliminary data.</text>
</comment>
<protein>
    <submittedName>
        <fullName evidence="3">Twin-arginine translocation signal domain-containing protein</fullName>
    </submittedName>
</protein>
<evidence type="ECO:0000256" key="2">
    <source>
        <dbReference type="SAM" id="SignalP"/>
    </source>
</evidence>
<sequence length="61" mass="6656">MTSTYTRRRLLKTATFAGIGMALVPFTTLLPNAHATRQPLAAQAKKPTVMVGGWLLRASDR</sequence>
<dbReference type="RefSeq" id="WP_126951186.1">
    <property type="nucleotide sequence ID" value="NZ_RZHD01000003.1"/>
</dbReference>
<evidence type="ECO:0000256" key="1">
    <source>
        <dbReference type="ARBA" id="ARBA00022729"/>
    </source>
</evidence>
<evidence type="ECO:0000313" key="4">
    <source>
        <dbReference type="Proteomes" id="UP000286912"/>
    </source>
</evidence>
<accession>A0A3S0WQK8</accession>
<dbReference type="OrthoDB" id="9941695at2"/>
<name>A0A3S0WQK8_9GAMM</name>
<feature type="signal peptide" evidence="2">
    <location>
        <begin position="1"/>
        <end position="22"/>
    </location>
</feature>
<proteinExistence type="predicted"/>
<dbReference type="EMBL" id="RZHD01000003">
    <property type="protein sequence ID" value="RUR49009.1"/>
    <property type="molecule type" value="Genomic_DNA"/>
</dbReference>
<gene>
    <name evidence="3" type="ORF">ELY37_02500</name>
</gene>
<dbReference type="InterPro" id="IPR006311">
    <property type="entry name" value="TAT_signal"/>
</dbReference>
<dbReference type="Proteomes" id="UP000286912">
    <property type="component" value="Unassembled WGS sequence"/>
</dbReference>
<dbReference type="PROSITE" id="PS51318">
    <property type="entry name" value="TAT"/>
    <property type="match status" value="1"/>
</dbReference>
<organism evidence="3 4">
    <name type="scientific">Vreelandella populi</name>
    <dbReference type="NCBI Taxonomy" id="2498858"/>
    <lineage>
        <taxon>Bacteria</taxon>
        <taxon>Pseudomonadati</taxon>
        <taxon>Pseudomonadota</taxon>
        <taxon>Gammaproteobacteria</taxon>
        <taxon>Oceanospirillales</taxon>
        <taxon>Halomonadaceae</taxon>
        <taxon>Vreelandella</taxon>
    </lineage>
</organism>
<reference evidence="3 4" key="1">
    <citation type="submission" date="2018-12" db="EMBL/GenBank/DDBJ databases">
        <title>three novel Halomonas strain isolated from plants.</title>
        <authorList>
            <person name="Sun C."/>
        </authorList>
    </citation>
    <scope>NUCLEOTIDE SEQUENCE [LARGE SCALE GENOMIC DNA]</scope>
    <source>
        <strain evidence="3 4">RC</strain>
    </source>
</reference>
<feature type="chain" id="PRO_5018789973" evidence="2">
    <location>
        <begin position="23"/>
        <end position="61"/>
    </location>
</feature>
<dbReference type="InterPro" id="IPR019546">
    <property type="entry name" value="TAT_signal_bac_arc"/>
</dbReference>
<evidence type="ECO:0000313" key="3">
    <source>
        <dbReference type="EMBL" id="RUR49009.1"/>
    </source>
</evidence>